<reference evidence="1" key="1">
    <citation type="submission" date="2013-08" db="EMBL/GenBank/DDBJ databases">
        <title>Gene expansion shapes genome architecture in the human pathogen Lichtheimia corymbifera: an evolutionary genomics analysis in the ancient terrestrial Mucorales (Mucoromycotina).</title>
        <authorList>
            <person name="Schwartze V.U."/>
            <person name="Winter S."/>
            <person name="Shelest E."/>
            <person name="Marcet-Houben M."/>
            <person name="Horn F."/>
            <person name="Wehner S."/>
            <person name="Hoffmann K."/>
            <person name="Riege K."/>
            <person name="Sammeth M."/>
            <person name="Nowrousian M."/>
            <person name="Valiante V."/>
            <person name="Linde J."/>
            <person name="Jacobsen I.D."/>
            <person name="Marz M."/>
            <person name="Brakhage A.A."/>
            <person name="Gabaldon T."/>
            <person name="Bocker S."/>
            <person name="Voigt K."/>
        </authorList>
    </citation>
    <scope>NUCLEOTIDE SEQUENCE [LARGE SCALE GENOMIC DNA]</scope>
    <source>
        <strain evidence="1">FSU 9682</strain>
    </source>
</reference>
<evidence type="ECO:0000313" key="1">
    <source>
        <dbReference type="EMBL" id="CDH49965.1"/>
    </source>
</evidence>
<sequence length="129" mass="14336">MFTRGRCCLKLLGLKEPGVWAALSFRHQHSAATAILYNYSTAKTTFWGANHSSSIQSTQLVVGDVEVRFQATTQARFQATTHCYFDPWASAVHLFNHVVDLCMRYIVNELGAGVAKLYFFSSSIGALLL</sequence>
<accession>A0A068RJT1</accession>
<comment type="caution">
    <text evidence="1">The sequence shown here is derived from an EMBL/GenBank/DDBJ whole genome shotgun (WGS) entry which is preliminary data.</text>
</comment>
<dbReference type="EMBL" id="CBTN010000005">
    <property type="protein sequence ID" value="CDH49965.1"/>
    <property type="molecule type" value="Genomic_DNA"/>
</dbReference>
<proteinExistence type="predicted"/>
<keyword evidence="2" id="KW-1185">Reference proteome</keyword>
<name>A0A068RJT1_9FUNG</name>
<evidence type="ECO:0000313" key="2">
    <source>
        <dbReference type="Proteomes" id="UP000027586"/>
    </source>
</evidence>
<dbReference type="AlphaFoldDB" id="A0A068RJT1"/>
<organism evidence="1 2">
    <name type="scientific">Lichtheimia corymbifera JMRC:FSU:9682</name>
    <dbReference type="NCBI Taxonomy" id="1263082"/>
    <lineage>
        <taxon>Eukaryota</taxon>
        <taxon>Fungi</taxon>
        <taxon>Fungi incertae sedis</taxon>
        <taxon>Mucoromycota</taxon>
        <taxon>Mucoromycotina</taxon>
        <taxon>Mucoromycetes</taxon>
        <taxon>Mucorales</taxon>
        <taxon>Lichtheimiaceae</taxon>
        <taxon>Lichtheimia</taxon>
    </lineage>
</organism>
<protein>
    <submittedName>
        <fullName evidence="1">Uncharacterized protein</fullName>
    </submittedName>
</protein>
<dbReference type="Proteomes" id="UP000027586">
    <property type="component" value="Unassembled WGS sequence"/>
</dbReference>
<gene>
    <name evidence="1" type="ORF">LCOR_01689.1</name>
</gene>
<dbReference type="VEuPathDB" id="FungiDB:LCOR_01689.1"/>